<dbReference type="InterPro" id="IPR012341">
    <property type="entry name" value="6hp_glycosidase-like_sf"/>
</dbReference>
<evidence type="ECO:0000313" key="3">
    <source>
        <dbReference type="Proteomes" id="UP000617628"/>
    </source>
</evidence>
<dbReference type="RefSeq" id="WP_200354444.1">
    <property type="nucleotide sequence ID" value="NZ_JAENIL010000007.1"/>
</dbReference>
<reference evidence="2" key="1">
    <citation type="submission" date="2021-01" db="EMBL/GenBank/DDBJ databases">
        <title>Modified the classification status of verrucomicrobia.</title>
        <authorList>
            <person name="Feng X."/>
        </authorList>
    </citation>
    <scope>NUCLEOTIDE SEQUENCE</scope>
    <source>
        <strain evidence="2">KCTC 13126</strain>
    </source>
</reference>
<evidence type="ECO:0000313" key="2">
    <source>
        <dbReference type="EMBL" id="MBK1876228.1"/>
    </source>
</evidence>
<gene>
    <name evidence="2" type="ORF">JIN87_05070</name>
</gene>
<dbReference type="SUPFAM" id="SSF48208">
    <property type="entry name" value="Six-hairpin glycosidases"/>
    <property type="match status" value="1"/>
</dbReference>
<accession>A0A934RZ98</accession>
<comment type="caution">
    <text evidence="2">The sequence shown here is derived from an EMBL/GenBank/DDBJ whole genome shotgun (WGS) entry which is preliminary data.</text>
</comment>
<dbReference type="PANTHER" id="PTHR34987">
    <property type="entry name" value="C, PUTATIVE (AFU_ORTHOLOGUE AFUA_3G02880)-RELATED"/>
    <property type="match status" value="1"/>
</dbReference>
<dbReference type="InterPro" id="IPR008928">
    <property type="entry name" value="6-hairpin_glycosidase_sf"/>
</dbReference>
<name>A0A934RZ98_9BACT</name>
<sequence length="704" mass="80247">MTDREPPSFFRAKPVWVRGLHERMNSTVGFHVSLEYLGDPLVLRLAAANTYRIWLNGKWFAYGPARAAHGYLRVDEWDLASALVDGANSLAIEVVAYRVNSFSVLNAQGCLMAEVTRGEEAVAWTCARTGRFCPGVLEHRVRRVKRFSYQRPFGEAYRLTPQSDTWRVEGWGQRDWPPYLDNLEVVPKLLPRRMPYPEFPLRSLTEVGQGRFTIDETIKESKSLARSNVGLNLLGFASDELEVRQGVDWDQCRFGPVESGADVLGVLLEQGTYVDFDLPANLTGFLRVVVSCEVPVRLLAGWAEFKESEHLDVYQQETDNIISWELEPGRYELEGFEANTFRHLRLVARKGAVRIHSVEQRGYEAPARLSSYSEDPELAAIQRAAVSTYCQNTVDTFMDCPSRERAGWLGDSFFIGRAAQALGESLGAETAFLENYLLAPDPFFSLPDGMFPMCYPSEHYYPEFIPQWSLWLVMQVDDYQKRGGDAELVARYESRLRRLFAWFANYENGMGLLEKLPGWNFVEWSKANELVQDVNFPTQFLYAAALRAFAGLFGDTAFAARADAVAKESLAFSRSEGERWFRDRALRKERGLEVTADSTEICQYSPFFFDLIKPEDEPELWRRLLSEFGPGIEHPEVHPANLLFGWIMRFDLLKRYGQREQLLKEVKAMFGPMAQKTGTLWEHDQAKASLCHGFGAYVLALISE</sequence>
<dbReference type="Gene3D" id="2.60.120.260">
    <property type="entry name" value="Galactose-binding domain-like"/>
    <property type="match status" value="1"/>
</dbReference>
<dbReference type="InterPro" id="IPR035396">
    <property type="entry name" value="Bac_rhamnosid6H"/>
</dbReference>
<dbReference type="Proteomes" id="UP000617628">
    <property type="component" value="Unassembled WGS sequence"/>
</dbReference>
<dbReference type="PANTHER" id="PTHR34987:SF2">
    <property type="entry name" value="B, PUTATIVE (AFU_ORTHOLOGUE AFUA_7G05040)-RELATED"/>
    <property type="match status" value="1"/>
</dbReference>
<dbReference type="EMBL" id="JAENIL010000007">
    <property type="protein sequence ID" value="MBK1876228.1"/>
    <property type="molecule type" value="Genomic_DNA"/>
</dbReference>
<keyword evidence="3" id="KW-1185">Reference proteome</keyword>
<protein>
    <recommendedName>
        <fullName evidence="1">Alpha-L-rhamnosidase six-hairpin glycosidase domain-containing protein</fullName>
    </recommendedName>
</protein>
<dbReference type="AlphaFoldDB" id="A0A934RZ98"/>
<dbReference type="GO" id="GO:0005975">
    <property type="term" value="P:carbohydrate metabolic process"/>
    <property type="evidence" value="ECO:0007669"/>
    <property type="project" value="InterPro"/>
</dbReference>
<evidence type="ECO:0000259" key="1">
    <source>
        <dbReference type="Pfam" id="PF17389"/>
    </source>
</evidence>
<dbReference type="Pfam" id="PF17389">
    <property type="entry name" value="Bac_rhamnosid6H"/>
    <property type="match status" value="1"/>
</dbReference>
<feature type="domain" description="Alpha-L-rhamnosidase six-hairpin glycosidase" evidence="1">
    <location>
        <begin position="374"/>
        <end position="612"/>
    </location>
</feature>
<dbReference type="Gene3D" id="1.50.10.10">
    <property type="match status" value="1"/>
</dbReference>
<organism evidence="2 3">
    <name type="scientific">Pelagicoccus mobilis</name>
    <dbReference type="NCBI Taxonomy" id="415221"/>
    <lineage>
        <taxon>Bacteria</taxon>
        <taxon>Pseudomonadati</taxon>
        <taxon>Verrucomicrobiota</taxon>
        <taxon>Opitutia</taxon>
        <taxon>Puniceicoccales</taxon>
        <taxon>Pelagicoccaceae</taxon>
        <taxon>Pelagicoccus</taxon>
    </lineage>
</organism>
<proteinExistence type="predicted"/>